<evidence type="ECO:0000313" key="5">
    <source>
        <dbReference type="Proteomes" id="UP000578569"/>
    </source>
</evidence>
<protein>
    <submittedName>
        <fullName evidence="4">Ribosome-associated heat shock protein Hsp15</fullName>
    </submittedName>
</protein>
<feature type="domain" description="RNA-binding S4" evidence="3">
    <location>
        <begin position="1"/>
        <end position="67"/>
    </location>
</feature>
<evidence type="ECO:0000256" key="2">
    <source>
        <dbReference type="SAM" id="MobiDB-lite"/>
    </source>
</evidence>
<dbReference type="SMART" id="SM00363">
    <property type="entry name" value="S4"/>
    <property type="match status" value="1"/>
</dbReference>
<keyword evidence="5" id="KW-1185">Reference proteome</keyword>
<evidence type="ECO:0000256" key="1">
    <source>
        <dbReference type="PROSITE-ProRule" id="PRU00182"/>
    </source>
</evidence>
<dbReference type="InterPro" id="IPR002942">
    <property type="entry name" value="S4_RNA-bd"/>
</dbReference>
<organism evidence="4 5">
    <name type="scientific">Sphingomicrobium lutaoense</name>
    <dbReference type="NCBI Taxonomy" id="515949"/>
    <lineage>
        <taxon>Bacteria</taxon>
        <taxon>Pseudomonadati</taxon>
        <taxon>Pseudomonadota</taxon>
        <taxon>Alphaproteobacteria</taxon>
        <taxon>Sphingomonadales</taxon>
        <taxon>Sphingomonadaceae</taxon>
        <taxon>Sphingomicrobium</taxon>
    </lineage>
</organism>
<dbReference type="CDD" id="cd00165">
    <property type="entry name" value="S4"/>
    <property type="match status" value="1"/>
</dbReference>
<dbReference type="RefSeq" id="WP_183934082.1">
    <property type="nucleotide sequence ID" value="NZ_JACICF010000002.1"/>
</dbReference>
<keyword evidence="1" id="KW-0694">RNA-binding</keyword>
<proteinExistence type="predicted"/>
<dbReference type="InterPro" id="IPR036986">
    <property type="entry name" value="S4_RNA-bd_sf"/>
</dbReference>
<dbReference type="PROSITE" id="PS50889">
    <property type="entry name" value="S4"/>
    <property type="match status" value="1"/>
</dbReference>
<dbReference type="AlphaFoldDB" id="A0A839Z7B0"/>
<dbReference type="SUPFAM" id="SSF55174">
    <property type="entry name" value="Alpha-L RNA-binding motif"/>
    <property type="match status" value="1"/>
</dbReference>
<dbReference type="EMBL" id="JACICF010000002">
    <property type="protein sequence ID" value="MBB3764704.1"/>
    <property type="molecule type" value="Genomic_DNA"/>
</dbReference>
<gene>
    <name evidence="4" type="ORF">FHS50_001766</name>
</gene>
<comment type="caution">
    <text evidence="4">The sequence shown here is derived from an EMBL/GenBank/DDBJ whole genome shotgun (WGS) entry which is preliminary data.</text>
</comment>
<name>A0A839Z7B0_9SPHN</name>
<dbReference type="Gene3D" id="3.10.290.10">
    <property type="entry name" value="RNA-binding S4 domain"/>
    <property type="match status" value="1"/>
</dbReference>
<accession>A0A839Z7B0</accession>
<feature type="compositionally biased region" description="Basic and acidic residues" evidence="2">
    <location>
        <begin position="71"/>
        <end position="87"/>
    </location>
</feature>
<dbReference type="Pfam" id="PF01479">
    <property type="entry name" value="S4"/>
    <property type="match status" value="1"/>
</dbReference>
<evidence type="ECO:0000313" key="4">
    <source>
        <dbReference type="EMBL" id="MBB3764704.1"/>
    </source>
</evidence>
<keyword evidence="4" id="KW-0346">Stress response</keyword>
<dbReference type="GO" id="GO:0003723">
    <property type="term" value="F:RNA binding"/>
    <property type="evidence" value="ECO:0007669"/>
    <property type="project" value="UniProtKB-KW"/>
</dbReference>
<feature type="region of interest" description="Disordered" evidence="2">
    <location>
        <begin position="71"/>
        <end position="94"/>
    </location>
</feature>
<dbReference type="Proteomes" id="UP000578569">
    <property type="component" value="Unassembled WGS sequence"/>
</dbReference>
<evidence type="ECO:0000259" key="3">
    <source>
        <dbReference type="SMART" id="SM00363"/>
    </source>
</evidence>
<reference evidence="4 5" key="1">
    <citation type="submission" date="2020-08" db="EMBL/GenBank/DDBJ databases">
        <title>Genomic Encyclopedia of Type Strains, Phase IV (KMG-IV): sequencing the most valuable type-strain genomes for metagenomic binning, comparative biology and taxonomic classification.</title>
        <authorList>
            <person name="Goeker M."/>
        </authorList>
    </citation>
    <scope>NUCLEOTIDE SEQUENCE [LARGE SCALE GENOMIC DNA]</scope>
    <source>
        <strain evidence="4 5">DSM 24194</strain>
    </source>
</reference>
<sequence>MRLDTFLYRVRYARTRGRVQHLLAEGKVRIDGRRAEKPGLAVREGMVLTLPFHGSVRVLRILSLPERRGPASEARGCYEELGKDANDSHQAPSD</sequence>